<dbReference type="InterPro" id="IPR008969">
    <property type="entry name" value="CarboxyPept-like_regulatory"/>
</dbReference>
<dbReference type="SUPFAM" id="SSF49464">
    <property type="entry name" value="Carboxypeptidase regulatory domain-like"/>
    <property type="match status" value="1"/>
</dbReference>
<dbReference type="AlphaFoldDB" id="A0A412WSZ2"/>
<keyword evidence="4" id="KW-0410">Iron transport</keyword>
<reference evidence="13 14" key="1">
    <citation type="submission" date="2018-08" db="EMBL/GenBank/DDBJ databases">
        <title>A genome reference for cultivated species of the human gut microbiota.</title>
        <authorList>
            <person name="Zou Y."/>
            <person name="Xue W."/>
            <person name="Luo G."/>
        </authorList>
    </citation>
    <scope>NUCLEOTIDE SEQUENCE [LARGE SCALE GENOMIC DNA]</scope>
    <source>
        <strain evidence="13 14">AF14-49</strain>
    </source>
</reference>
<evidence type="ECO:0000256" key="8">
    <source>
        <dbReference type="ARBA" id="ARBA00023136"/>
    </source>
</evidence>
<keyword evidence="3 10" id="KW-1134">Transmembrane beta strand</keyword>
<evidence type="ECO:0000256" key="1">
    <source>
        <dbReference type="ARBA" id="ARBA00004571"/>
    </source>
</evidence>
<organism evidence="13 14">
    <name type="scientific">Butyricimonas virosa</name>
    <dbReference type="NCBI Taxonomy" id="544645"/>
    <lineage>
        <taxon>Bacteria</taxon>
        <taxon>Pseudomonadati</taxon>
        <taxon>Bacteroidota</taxon>
        <taxon>Bacteroidia</taxon>
        <taxon>Bacteroidales</taxon>
        <taxon>Odoribacteraceae</taxon>
        <taxon>Butyricimonas</taxon>
    </lineage>
</organism>
<dbReference type="Gene3D" id="2.40.170.20">
    <property type="entry name" value="TonB-dependent receptor, beta-barrel domain"/>
    <property type="match status" value="1"/>
</dbReference>
<dbReference type="InterPro" id="IPR023996">
    <property type="entry name" value="TonB-dep_OMP_SusC/RagA"/>
</dbReference>
<keyword evidence="4" id="KW-0406">Ion transport</keyword>
<dbReference type="EMBL" id="QRZA01000058">
    <property type="protein sequence ID" value="RGV30443.1"/>
    <property type="molecule type" value="Genomic_DNA"/>
</dbReference>
<evidence type="ECO:0000259" key="12">
    <source>
        <dbReference type="SMART" id="SM00965"/>
    </source>
</evidence>
<dbReference type="InterPro" id="IPR000531">
    <property type="entry name" value="Beta-barrel_TonB"/>
</dbReference>
<dbReference type="Pfam" id="PF07715">
    <property type="entry name" value="Plug"/>
    <property type="match status" value="1"/>
</dbReference>
<dbReference type="InterPro" id="IPR036942">
    <property type="entry name" value="Beta-barrel_TonB_sf"/>
</dbReference>
<evidence type="ECO:0000313" key="14">
    <source>
        <dbReference type="Proteomes" id="UP000283589"/>
    </source>
</evidence>
<dbReference type="Gene3D" id="2.60.40.1120">
    <property type="entry name" value="Carboxypeptidase-like, regulatory domain"/>
    <property type="match status" value="1"/>
</dbReference>
<keyword evidence="6" id="KW-0408">Iron</keyword>
<dbReference type="InterPro" id="IPR023997">
    <property type="entry name" value="TonB-dep_OMP_SusC/RagA_CS"/>
</dbReference>
<dbReference type="InterPro" id="IPR037066">
    <property type="entry name" value="Plug_dom_sf"/>
</dbReference>
<evidence type="ECO:0000256" key="3">
    <source>
        <dbReference type="ARBA" id="ARBA00022452"/>
    </source>
</evidence>
<evidence type="ECO:0000256" key="9">
    <source>
        <dbReference type="ARBA" id="ARBA00023237"/>
    </source>
</evidence>
<dbReference type="PROSITE" id="PS52016">
    <property type="entry name" value="TONB_DEPENDENT_REC_3"/>
    <property type="match status" value="1"/>
</dbReference>
<keyword evidence="5 10" id="KW-0812">Transmembrane</keyword>
<accession>A0A412WSZ2</accession>
<dbReference type="GO" id="GO:0009279">
    <property type="term" value="C:cell outer membrane"/>
    <property type="evidence" value="ECO:0007669"/>
    <property type="project" value="UniProtKB-SubCell"/>
</dbReference>
<evidence type="ECO:0000256" key="10">
    <source>
        <dbReference type="PROSITE-ProRule" id="PRU01360"/>
    </source>
</evidence>
<dbReference type="Pfam" id="PF07660">
    <property type="entry name" value="STN"/>
    <property type="match status" value="1"/>
</dbReference>
<dbReference type="Pfam" id="PF13715">
    <property type="entry name" value="CarbopepD_reg_2"/>
    <property type="match status" value="1"/>
</dbReference>
<dbReference type="SMART" id="SM00965">
    <property type="entry name" value="STN"/>
    <property type="match status" value="1"/>
</dbReference>
<dbReference type="NCBIfam" id="TIGR04056">
    <property type="entry name" value="OMP_RagA_SusC"/>
    <property type="match status" value="1"/>
</dbReference>
<evidence type="ECO:0000256" key="5">
    <source>
        <dbReference type="ARBA" id="ARBA00022692"/>
    </source>
</evidence>
<sequence>MSKKSTVNWSLFPVRRVLKWGFCLLICCSYVYVSKAQVTPKVNLNVQNISLIKIIEELRVQTAYNFLFNSEELRDFNSVNVTLKNVSLRQALDSLLLPRGLEYTIEKNTIIIKKYHSDVKLIKVNGRIVDEKGNPIPGATVLILGTTRGSATDANGMYAINVFPNDTLKVSFVGYKTELVEIKGRTKVNVKLTPEEMKMDEVVVTGYLNVRKESYTGTVTRVEGEELLKVGNRNVVSALQVFDPSFRIITNNEMGSNPNAIPDFYIRGQSGISDFSFGSASEVELKSNSNLPVFILDGLEVSVEKIYDMDPTRIKSMTILKDAAATAIYGSRASNGVVVVETVAPEAGKFNISYNGSMSITAPDLRSYDYFNAEEKLLVEELSGYFAEGTSDGTLTEDVRKNLSEYWSKQNNILKGVYTDWLALPLRTGYNLKHSLAVDGGNDNIRYGLNFSYDPQKGVMKGDYRKKYGVSMRIDYRMDKLNVINQVIFDKVDSKNSPYGSFSDYVNQLPYNELFDSFGNYVYKFSVWHSGSSYVNPMYEGAMTKNSSTTKSESFTNNLIVNYFANENFQVKGQFGIGRTTSRSRNFIDPSSGSYSSNTSISMLEKGSLATNDGRSLNWSGSLQMIYNRNFQKHNINVSLGMEVSENKSSSISANYKGFPDGNLTSLSYAQQIVDKPTESDNHTRLSGMFMRLNYSYKDIYLLDGSVRFDGSSEFGSDKKYAPFYALGTGVNFHNYEFLKDNQILTNLKFTFTFGQTGKVNFAPYVAKDIFTINNTWYATGMGVYLMALGNTDLTWEKKNSYDFSLRFEIKNGLLNVNANYYYALTKDLLTSITIPSSFGFNNYYDNLGEVENTGYELSLTSNLVKKGPWFVNLYVNAAHNDNKIKKISNSLKNYNDEIDDYYNSLKDNSTDAAKVFTKYVEGGSTTSIFGMKSLGIDPSSGDEVFVRRDGTVTYEWDASEQQVLGNTLPSLQGSFGINASWGNLSLFAAFMYEYGGEAYNSTLITRVESVDFINYNADRRVLSDRWQQVGDVTKYKDIADRSSVSRPSSRFIQKNNLLKFSSLSLSYTVRDGWIDKLNLKQVIFRFNMNDVAYWSTIKQERGTSYPFAYNFDFTLGISF</sequence>
<dbReference type="GO" id="GO:0006826">
    <property type="term" value="P:iron ion transport"/>
    <property type="evidence" value="ECO:0007669"/>
    <property type="project" value="UniProtKB-KW"/>
</dbReference>
<keyword evidence="9 10" id="KW-0998">Cell outer membrane</keyword>
<evidence type="ECO:0000256" key="7">
    <source>
        <dbReference type="ARBA" id="ARBA00023077"/>
    </source>
</evidence>
<dbReference type="Proteomes" id="UP000283589">
    <property type="component" value="Unassembled WGS sequence"/>
</dbReference>
<dbReference type="InterPro" id="IPR012910">
    <property type="entry name" value="Plug_dom"/>
</dbReference>
<evidence type="ECO:0000313" key="13">
    <source>
        <dbReference type="EMBL" id="RGV30443.1"/>
    </source>
</evidence>
<keyword evidence="7 11" id="KW-0798">TonB box</keyword>
<keyword evidence="2 10" id="KW-0813">Transport</keyword>
<evidence type="ECO:0000256" key="6">
    <source>
        <dbReference type="ARBA" id="ARBA00023004"/>
    </source>
</evidence>
<evidence type="ECO:0000256" key="4">
    <source>
        <dbReference type="ARBA" id="ARBA00022496"/>
    </source>
</evidence>
<protein>
    <submittedName>
        <fullName evidence="13">SusC/RagA family TonB-linked outer membrane protein</fullName>
    </submittedName>
</protein>
<dbReference type="InterPro" id="IPR039426">
    <property type="entry name" value="TonB-dep_rcpt-like"/>
</dbReference>
<dbReference type="Gene3D" id="2.170.130.10">
    <property type="entry name" value="TonB-dependent receptor, plug domain"/>
    <property type="match status" value="1"/>
</dbReference>
<dbReference type="InterPro" id="IPR011662">
    <property type="entry name" value="Secretin/TonB_short_N"/>
</dbReference>
<keyword evidence="8 10" id="KW-0472">Membrane</keyword>
<gene>
    <name evidence="13" type="ORF">DWW18_20625</name>
</gene>
<feature type="domain" description="Secretin/TonB short N-terminal" evidence="12">
    <location>
        <begin position="64"/>
        <end position="115"/>
    </location>
</feature>
<evidence type="ECO:0000256" key="11">
    <source>
        <dbReference type="RuleBase" id="RU003357"/>
    </source>
</evidence>
<comment type="caution">
    <text evidence="13">The sequence shown here is derived from an EMBL/GenBank/DDBJ whole genome shotgun (WGS) entry which is preliminary data.</text>
</comment>
<proteinExistence type="inferred from homology"/>
<comment type="similarity">
    <text evidence="10 11">Belongs to the TonB-dependent receptor family.</text>
</comment>
<dbReference type="Gene3D" id="3.55.50.30">
    <property type="match status" value="1"/>
</dbReference>
<dbReference type="Pfam" id="PF00593">
    <property type="entry name" value="TonB_dep_Rec_b-barrel"/>
    <property type="match status" value="1"/>
</dbReference>
<dbReference type="SUPFAM" id="SSF56935">
    <property type="entry name" value="Porins"/>
    <property type="match status" value="1"/>
</dbReference>
<dbReference type="NCBIfam" id="TIGR04057">
    <property type="entry name" value="SusC_RagA_signa"/>
    <property type="match status" value="1"/>
</dbReference>
<evidence type="ECO:0000256" key="2">
    <source>
        <dbReference type="ARBA" id="ARBA00022448"/>
    </source>
</evidence>
<comment type="subcellular location">
    <subcellularLocation>
        <location evidence="1 10">Cell outer membrane</location>
        <topology evidence="1 10">Multi-pass membrane protein</topology>
    </subcellularLocation>
</comment>
<name>A0A412WSZ2_9BACT</name>